<gene>
    <name evidence="1" type="ORF">OXU80_20115</name>
</gene>
<accession>A0ACD4NK49</accession>
<keyword evidence="2" id="KW-1185">Reference proteome</keyword>
<protein>
    <submittedName>
        <fullName evidence="1">Uncharacterized protein</fullName>
    </submittedName>
</protein>
<proteinExistence type="predicted"/>
<dbReference type="Proteomes" id="UP001163223">
    <property type="component" value="Chromosome"/>
</dbReference>
<name>A0ACD4NK49_9HYPH</name>
<dbReference type="EMBL" id="CP113520">
    <property type="protein sequence ID" value="WAJ27139.1"/>
    <property type="molecule type" value="Genomic_DNA"/>
</dbReference>
<evidence type="ECO:0000313" key="1">
    <source>
        <dbReference type="EMBL" id="WAJ27139.1"/>
    </source>
</evidence>
<evidence type="ECO:0000313" key="2">
    <source>
        <dbReference type="Proteomes" id="UP001163223"/>
    </source>
</evidence>
<sequence>MTIVSVTPSSPEGVSVKKAGPRGRAATVAIGIVTTGAPGSAAAVENSGTEADAVLDFTIPQGPNGPIGINWRGAWANVATYAARDGVHYMGSAWIALAASTGVLPGTDASRWSILMDGSGAAADRQAAQSAAGFAAGSASDASGYAQDAEQARDDAEEAAAGLNLPSLTAADALRFLRVNAAGDGYQTSNLPDATTAAKGVVELATQAEVDAGTDTTRALSPATAPRMRQIGSTVTISAAVAAVTFTGLNINDAIVDARLMSHNSGSNASINLEITTDNGATWQSLGAMGAAFPAASAINYLASAIGLNAGAATIRASAIGSAVPSSATLGAIASSEARYVGDPINGIRISASAGQLDAGTVKLFGRR</sequence>
<organism evidence="1 2">
    <name type="scientific">Antarcticirhabdus aurantiaca</name>
    <dbReference type="NCBI Taxonomy" id="2606717"/>
    <lineage>
        <taxon>Bacteria</taxon>
        <taxon>Pseudomonadati</taxon>
        <taxon>Pseudomonadota</taxon>
        <taxon>Alphaproteobacteria</taxon>
        <taxon>Hyphomicrobiales</taxon>
        <taxon>Aurantimonadaceae</taxon>
        <taxon>Antarcticirhabdus</taxon>
    </lineage>
</organism>
<reference evidence="1" key="1">
    <citation type="submission" date="2022-11" db="EMBL/GenBank/DDBJ databases">
        <title>beta-Carotene-producing bacterium, Jeongeuplla avenae sp. nov., alleviates the salt stress of Arabidopsis seedlings.</title>
        <authorList>
            <person name="Jiang L."/>
            <person name="Lee J."/>
        </authorList>
    </citation>
    <scope>NUCLEOTIDE SEQUENCE</scope>
    <source>
        <strain evidence="1">DY_R2A_6</strain>
    </source>
</reference>